<protein>
    <submittedName>
        <fullName evidence="3">Uncharacterized protein</fullName>
    </submittedName>
</protein>
<sequence>TYPQHFQRDANGNNTEARRIQILKNETDLCEILDNCIMGKFSYTENNDPVHRTDSKHLEVDESSRQRTEEITEAILKLIERSIGEIRQQQKQLVLDADSRLTEFENDFKTRTEENVAQLEKEKIKLIDKLEQELCARQKLIVEAAFKHMAEAQSSAEIGHIIEQAVTLGQEDASPRLPSISTTVMITEESADSEAVVDKKTTPNESSKSSCSS</sequence>
<organism evidence="3 4">
    <name type="scientific">Rotaria sordida</name>
    <dbReference type="NCBI Taxonomy" id="392033"/>
    <lineage>
        <taxon>Eukaryota</taxon>
        <taxon>Metazoa</taxon>
        <taxon>Spiralia</taxon>
        <taxon>Gnathifera</taxon>
        <taxon>Rotifera</taxon>
        <taxon>Eurotatoria</taxon>
        <taxon>Bdelloidea</taxon>
        <taxon>Philodinida</taxon>
        <taxon>Philodinidae</taxon>
        <taxon>Rotaria</taxon>
    </lineage>
</organism>
<evidence type="ECO:0000313" key="4">
    <source>
        <dbReference type="Proteomes" id="UP000663874"/>
    </source>
</evidence>
<evidence type="ECO:0000256" key="1">
    <source>
        <dbReference type="SAM" id="Coils"/>
    </source>
</evidence>
<feature type="coiled-coil region" evidence="1">
    <location>
        <begin position="109"/>
        <end position="136"/>
    </location>
</feature>
<gene>
    <name evidence="3" type="ORF">FNK824_LOCUS36634</name>
</gene>
<feature type="region of interest" description="Disordered" evidence="2">
    <location>
        <begin position="188"/>
        <end position="213"/>
    </location>
</feature>
<dbReference type="AlphaFoldDB" id="A0A820BLS5"/>
<evidence type="ECO:0000256" key="2">
    <source>
        <dbReference type="SAM" id="MobiDB-lite"/>
    </source>
</evidence>
<evidence type="ECO:0000313" key="3">
    <source>
        <dbReference type="EMBL" id="CAF4208355.1"/>
    </source>
</evidence>
<comment type="caution">
    <text evidence="3">The sequence shown here is derived from an EMBL/GenBank/DDBJ whole genome shotgun (WGS) entry which is preliminary data.</text>
</comment>
<accession>A0A820BLS5</accession>
<proteinExistence type="predicted"/>
<dbReference type="EMBL" id="CAJOBE010017189">
    <property type="protein sequence ID" value="CAF4208355.1"/>
    <property type="molecule type" value="Genomic_DNA"/>
</dbReference>
<reference evidence="3" key="1">
    <citation type="submission" date="2021-02" db="EMBL/GenBank/DDBJ databases">
        <authorList>
            <person name="Nowell W R."/>
        </authorList>
    </citation>
    <scope>NUCLEOTIDE SEQUENCE</scope>
</reference>
<dbReference type="Proteomes" id="UP000663874">
    <property type="component" value="Unassembled WGS sequence"/>
</dbReference>
<name>A0A820BLS5_9BILA</name>
<feature type="non-terminal residue" evidence="3">
    <location>
        <position position="1"/>
    </location>
</feature>
<feature type="compositionally biased region" description="Polar residues" evidence="2">
    <location>
        <begin position="203"/>
        <end position="213"/>
    </location>
</feature>
<keyword evidence="1" id="KW-0175">Coiled coil</keyword>